<dbReference type="InterPro" id="IPR026881">
    <property type="entry name" value="WYL_dom"/>
</dbReference>
<dbReference type="Pfam" id="PF26109">
    <property type="entry name" value="WHD_BrxR"/>
    <property type="match status" value="1"/>
</dbReference>
<dbReference type="InterPro" id="IPR059019">
    <property type="entry name" value="WHD_CapW"/>
</dbReference>
<dbReference type="InterPro" id="IPR059020">
    <property type="entry name" value="CapW_CTD"/>
</dbReference>
<reference evidence="4 5" key="1">
    <citation type="submission" date="2020-08" db="EMBL/GenBank/DDBJ databases">
        <title>Genomic Encyclopedia of Type Strains, Phase IV (KMG-IV): sequencing the most valuable type-strain genomes for metagenomic binning, comparative biology and taxonomic classification.</title>
        <authorList>
            <person name="Goeker M."/>
        </authorList>
    </citation>
    <scope>NUCLEOTIDE SEQUENCE [LARGE SCALE GENOMIC DNA]</scope>
    <source>
        <strain evidence="4 5">DSM 17455</strain>
    </source>
</reference>
<evidence type="ECO:0000259" key="2">
    <source>
        <dbReference type="Pfam" id="PF26107"/>
    </source>
</evidence>
<evidence type="ECO:0008006" key="6">
    <source>
        <dbReference type="Google" id="ProtNLM"/>
    </source>
</evidence>
<dbReference type="Pfam" id="PF26107">
    <property type="entry name" value="BrxR_CTD"/>
    <property type="match status" value="1"/>
</dbReference>
<feature type="domain" description="DNA-binding transcriptional repressor CapW winged helix-turn-helix" evidence="3">
    <location>
        <begin position="13"/>
        <end position="92"/>
    </location>
</feature>
<evidence type="ECO:0000313" key="4">
    <source>
        <dbReference type="EMBL" id="MBA9021239.1"/>
    </source>
</evidence>
<keyword evidence="5" id="KW-1185">Reference proteome</keyword>
<dbReference type="PANTHER" id="PTHR34580">
    <property type="match status" value="1"/>
</dbReference>
<proteinExistence type="predicted"/>
<dbReference type="PANTHER" id="PTHR34580:SF3">
    <property type="entry name" value="PROTEIN PAFB"/>
    <property type="match status" value="1"/>
</dbReference>
<dbReference type="PROSITE" id="PS52050">
    <property type="entry name" value="WYL"/>
    <property type="match status" value="1"/>
</dbReference>
<feature type="domain" description="DNA-binding transcriptional repressor CapW C-terminal dimerisation" evidence="2">
    <location>
        <begin position="213"/>
        <end position="282"/>
    </location>
</feature>
<evidence type="ECO:0000259" key="1">
    <source>
        <dbReference type="Pfam" id="PF13280"/>
    </source>
</evidence>
<dbReference type="PIRSF" id="PIRSF015558">
    <property type="entry name" value="Txn_reg_DeoR_prd"/>
    <property type="match status" value="1"/>
</dbReference>
<comment type="caution">
    <text evidence="4">The sequence shown here is derived from an EMBL/GenBank/DDBJ whole genome shotgun (WGS) entry which is preliminary data.</text>
</comment>
<accession>A0ABR6C899</accession>
<dbReference type="EMBL" id="JACJHZ010000015">
    <property type="protein sequence ID" value="MBA9021239.1"/>
    <property type="molecule type" value="Genomic_DNA"/>
</dbReference>
<feature type="domain" description="WYL" evidence="1">
    <location>
        <begin position="127"/>
        <end position="192"/>
    </location>
</feature>
<dbReference type="Proteomes" id="UP000587524">
    <property type="component" value="Unassembled WGS sequence"/>
</dbReference>
<evidence type="ECO:0000313" key="5">
    <source>
        <dbReference type="Proteomes" id="UP000587524"/>
    </source>
</evidence>
<dbReference type="RefSeq" id="WP_182574527.1">
    <property type="nucleotide sequence ID" value="NZ_JACJHY010000015.1"/>
</dbReference>
<dbReference type="InterPro" id="IPR051534">
    <property type="entry name" value="CBASS_pafABC_assoc_protein"/>
</dbReference>
<dbReference type="Pfam" id="PF13280">
    <property type="entry name" value="WYL"/>
    <property type="match status" value="1"/>
</dbReference>
<sequence length="302" mass="35114">MVERVGSDLKWGVRKRLEFIEFRLFWDGRLNRGDLAEVFGMSQQQASSDFGTYQKLAPDNLVYDNALKAYIRTTEFQPVLIGDKSDRYLLQVVAIHSGWLQKEDTWFDQLPPLEVVTLGRKPLDTKNLLAVLDAIREHKKLQIDYRSMTGTPESWRWIVPHAMSFCAGRWYVRAWSEEHNDFRDYSLGRILETRGSTPASDNRALDYEWAQRINLIIGPNPQLSEDRQRAVEFEYNMINAEVLVPVRLSLSFYLMSEHNLDVQPGQLLPEKQQLVLKNRQDVEDARRLARQMSKEALKRGGA</sequence>
<protein>
    <recommendedName>
        <fullName evidence="6">WYL domain-containing protein</fullName>
    </recommendedName>
</protein>
<name>A0ABR6C899_9HYPH</name>
<organism evidence="4 5">
    <name type="scientific">Aminobacter ciceronei</name>
    <dbReference type="NCBI Taxonomy" id="150723"/>
    <lineage>
        <taxon>Bacteria</taxon>
        <taxon>Pseudomonadati</taxon>
        <taxon>Pseudomonadota</taxon>
        <taxon>Alphaproteobacteria</taxon>
        <taxon>Hyphomicrobiales</taxon>
        <taxon>Phyllobacteriaceae</taxon>
        <taxon>Aminobacter</taxon>
    </lineage>
</organism>
<gene>
    <name evidence="4" type="ORF">HNQ97_003245</name>
</gene>
<evidence type="ECO:0000259" key="3">
    <source>
        <dbReference type="Pfam" id="PF26109"/>
    </source>
</evidence>
<dbReference type="InterPro" id="IPR016634">
    <property type="entry name" value="CapW-like"/>
</dbReference>